<protein>
    <submittedName>
        <fullName evidence="4">Uncharacterized protein</fullName>
    </submittedName>
</protein>
<evidence type="ECO:0000256" key="3">
    <source>
        <dbReference type="SAM" id="Phobius"/>
    </source>
</evidence>
<organism evidence="4 5">
    <name type="scientific">Galdieria yellowstonensis</name>
    <dbReference type="NCBI Taxonomy" id="3028027"/>
    <lineage>
        <taxon>Eukaryota</taxon>
        <taxon>Rhodophyta</taxon>
        <taxon>Bangiophyceae</taxon>
        <taxon>Galdieriales</taxon>
        <taxon>Galdieriaceae</taxon>
        <taxon>Galdieria</taxon>
    </lineage>
</organism>
<reference evidence="4 5" key="1">
    <citation type="submission" date="2022-07" db="EMBL/GenBank/DDBJ databases">
        <title>Genome-wide signatures of adaptation to extreme environments.</title>
        <authorList>
            <person name="Cho C.H."/>
            <person name="Yoon H.S."/>
        </authorList>
    </citation>
    <scope>NUCLEOTIDE SEQUENCE [LARGE SCALE GENOMIC DNA]</scope>
    <source>
        <strain evidence="4 5">108.79 E11</strain>
    </source>
</reference>
<feature type="transmembrane region" description="Helical" evidence="3">
    <location>
        <begin position="6"/>
        <end position="31"/>
    </location>
</feature>
<dbReference type="EMBL" id="JANCYU010000029">
    <property type="protein sequence ID" value="KAK4525319.1"/>
    <property type="molecule type" value="Genomic_DNA"/>
</dbReference>
<keyword evidence="5" id="KW-1185">Reference proteome</keyword>
<feature type="region of interest" description="Disordered" evidence="2">
    <location>
        <begin position="193"/>
        <end position="218"/>
    </location>
</feature>
<evidence type="ECO:0000256" key="2">
    <source>
        <dbReference type="SAM" id="MobiDB-lite"/>
    </source>
</evidence>
<feature type="coiled-coil region" evidence="1">
    <location>
        <begin position="77"/>
        <end position="111"/>
    </location>
</feature>
<keyword evidence="3" id="KW-1133">Transmembrane helix</keyword>
<dbReference type="AlphaFoldDB" id="A0AAV9ID77"/>
<keyword evidence="1" id="KW-0175">Coiled coil</keyword>
<evidence type="ECO:0000256" key="1">
    <source>
        <dbReference type="SAM" id="Coils"/>
    </source>
</evidence>
<evidence type="ECO:0000313" key="4">
    <source>
        <dbReference type="EMBL" id="KAK4525319.1"/>
    </source>
</evidence>
<evidence type="ECO:0000313" key="5">
    <source>
        <dbReference type="Proteomes" id="UP001300502"/>
    </source>
</evidence>
<accession>A0AAV9ID77</accession>
<feature type="compositionally biased region" description="Basic and acidic residues" evidence="2">
    <location>
        <begin position="193"/>
        <end position="206"/>
    </location>
</feature>
<dbReference type="Proteomes" id="UP001300502">
    <property type="component" value="Unassembled WGS sequence"/>
</dbReference>
<gene>
    <name evidence="4" type="ORF">GAYE_SCF09G3227</name>
</gene>
<name>A0AAV9ID77_9RHOD</name>
<proteinExistence type="predicted"/>
<keyword evidence="3" id="KW-0472">Membrane</keyword>
<sequence>MPRWLLISLILSQLFITCFAVLAAVILYFLFQQKQKQYVAEKRQKKYIIEEYEKLETNQKQASSNIVKEDWAQRQKLNSLQQEVVKLQEKILSLRKEKEELELRCKEIADSRDFFSKELDTLRNNSSNCLEATSSAREDNLAFEKFTSSPMFSNVSTHFTESQRVVASSQAAESISEDSSDSECEYDFILKKDSHSKNETTEREMGEPTTHFINNNES</sequence>
<keyword evidence="3" id="KW-0812">Transmembrane</keyword>
<comment type="caution">
    <text evidence="4">The sequence shown here is derived from an EMBL/GenBank/DDBJ whole genome shotgun (WGS) entry which is preliminary data.</text>
</comment>